<protein>
    <recommendedName>
        <fullName evidence="4">Secreted protein</fullName>
    </recommendedName>
</protein>
<dbReference type="Proteomes" id="UP000547510">
    <property type="component" value="Unassembled WGS sequence"/>
</dbReference>
<comment type="caution">
    <text evidence="2">The sequence shown here is derived from an EMBL/GenBank/DDBJ whole genome shotgun (WGS) entry which is preliminary data.</text>
</comment>
<dbReference type="RefSeq" id="WP_184696894.1">
    <property type="nucleotide sequence ID" value="NZ_JACHJN010000012.1"/>
</dbReference>
<evidence type="ECO:0000313" key="2">
    <source>
        <dbReference type="EMBL" id="MBB5959729.1"/>
    </source>
</evidence>
<accession>A0A841CR06</accession>
<dbReference type="EMBL" id="JACHJN010000012">
    <property type="protein sequence ID" value="MBB5959729.1"/>
    <property type="molecule type" value="Genomic_DNA"/>
</dbReference>
<feature type="chain" id="PRO_5038953123" description="Secreted protein" evidence="1">
    <location>
        <begin position="20"/>
        <end position="69"/>
    </location>
</feature>
<evidence type="ECO:0000256" key="1">
    <source>
        <dbReference type="SAM" id="SignalP"/>
    </source>
</evidence>
<evidence type="ECO:0000313" key="3">
    <source>
        <dbReference type="Proteomes" id="UP000547510"/>
    </source>
</evidence>
<gene>
    <name evidence="2" type="ORF">FHS29_006350</name>
</gene>
<sequence length="69" mass="6761">MAAVLVGIVLGMVVSAASAGAEPAAGERQDPVLHGPLMMLCNAGNDLMESTGIAVPVVSQVVNGCATTP</sequence>
<evidence type="ECO:0008006" key="4">
    <source>
        <dbReference type="Google" id="ProtNLM"/>
    </source>
</evidence>
<reference evidence="2 3" key="1">
    <citation type="submission" date="2020-08" db="EMBL/GenBank/DDBJ databases">
        <title>Genomic Encyclopedia of Type Strains, Phase III (KMG-III): the genomes of soil and plant-associated and newly described type strains.</title>
        <authorList>
            <person name="Whitman W."/>
        </authorList>
    </citation>
    <scope>NUCLEOTIDE SEQUENCE [LARGE SCALE GENOMIC DNA]</scope>
    <source>
        <strain evidence="2 3">CECT 8640</strain>
    </source>
</reference>
<feature type="signal peptide" evidence="1">
    <location>
        <begin position="1"/>
        <end position="19"/>
    </location>
</feature>
<name>A0A841CR06_9PSEU</name>
<keyword evidence="3" id="KW-1185">Reference proteome</keyword>
<organism evidence="2 3">
    <name type="scientific">Saccharothrix tamanrassetensis</name>
    <dbReference type="NCBI Taxonomy" id="1051531"/>
    <lineage>
        <taxon>Bacteria</taxon>
        <taxon>Bacillati</taxon>
        <taxon>Actinomycetota</taxon>
        <taxon>Actinomycetes</taxon>
        <taxon>Pseudonocardiales</taxon>
        <taxon>Pseudonocardiaceae</taxon>
        <taxon>Saccharothrix</taxon>
    </lineage>
</organism>
<keyword evidence="1" id="KW-0732">Signal</keyword>
<dbReference type="AlphaFoldDB" id="A0A841CR06"/>
<proteinExistence type="predicted"/>